<sequence length="337" mass="35707">MPASTPTTTVQLQCMKQGGPLEIVHVPYPTPKEDEVLIRQKVVAFNLVDTKQRDFAVRSSKFPCVLGLEGGGVVEAVGDGVTRFKVGDEVAGWEWEAFQERVAAKEGMLFKKPSNLTLVEAASMPDCLVTAISAIVTALHIPLPFFSSLPAEGSPPSSVLILGGASAVGANAVQLLGVAYPSLPIIATASSKHHSHITNLGASQVVDYKSSSVTADIKAASPNGIGVDIIIDCVAAGASQTDICDALDKNGSKRYSSVFTGVDMPVLEGVNKIVTLVNLALNRPRGNEIIAEITKLVEKGIYKLPLPVRVIRYGLEALVDILDEVKKASYKKPILIL</sequence>
<dbReference type="Gene3D" id="3.40.50.720">
    <property type="entry name" value="NAD(P)-binding Rossmann-like Domain"/>
    <property type="match status" value="1"/>
</dbReference>
<dbReference type="RefSeq" id="XP_033670390.1">
    <property type="nucleotide sequence ID" value="XM_033810517.1"/>
</dbReference>
<dbReference type="InterPro" id="IPR011032">
    <property type="entry name" value="GroES-like_sf"/>
</dbReference>
<dbReference type="Gene3D" id="3.90.180.10">
    <property type="entry name" value="Medium-chain alcohol dehydrogenases, catalytic domain"/>
    <property type="match status" value="1"/>
</dbReference>
<proteinExistence type="inferred from homology"/>
<dbReference type="Pfam" id="PF08240">
    <property type="entry name" value="ADH_N"/>
    <property type="match status" value="1"/>
</dbReference>
<organism evidence="5 6">
    <name type="scientific">Zasmidium cellare ATCC 36951</name>
    <dbReference type="NCBI Taxonomy" id="1080233"/>
    <lineage>
        <taxon>Eukaryota</taxon>
        <taxon>Fungi</taxon>
        <taxon>Dikarya</taxon>
        <taxon>Ascomycota</taxon>
        <taxon>Pezizomycotina</taxon>
        <taxon>Dothideomycetes</taxon>
        <taxon>Dothideomycetidae</taxon>
        <taxon>Mycosphaerellales</taxon>
        <taxon>Mycosphaerellaceae</taxon>
        <taxon>Zasmidium</taxon>
    </lineage>
</organism>
<dbReference type="InterPro" id="IPR047122">
    <property type="entry name" value="Trans-enoyl_RdTase-like"/>
</dbReference>
<dbReference type="SMART" id="SM00829">
    <property type="entry name" value="PKS_ER"/>
    <property type="match status" value="1"/>
</dbReference>
<dbReference type="CDD" id="cd08249">
    <property type="entry name" value="enoyl_reductase_like"/>
    <property type="match status" value="1"/>
</dbReference>
<evidence type="ECO:0000259" key="4">
    <source>
        <dbReference type="SMART" id="SM00829"/>
    </source>
</evidence>
<name>A0A6A6CQZ8_ZASCE</name>
<comment type="similarity">
    <text evidence="1">Belongs to the zinc-containing alcohol dehydrogenase family.</text>
</comment>
<evidence type="ECO:0000313" key="6">
    <source>
        <dbReference type="Proteomes" id="UP000799537"/>
    </source>
</evidence>
<dbReference type="SUPFAM" id="SSF50129">
    <property type="entry name" value="GroES-like"/>
    <property type="match status" value="1"/>
</dbReference>
<evidence type="ECO:0000313" key="5">
    <source>
        <dbReference type="EMBL" id="KAF2169501.1"/>
    </source>
</evidence>
<dbReference type="PANTHER" id="PTHR45348">
    <property type="entry name" value="HYPOTHETICAL OXIDOREDUCTASE (EUROFUNG)"/>
    <property type="match status" value="1"/>
</dbReference>
<gene>
    <name evidence="5" type="ORF">M409DRAFT_36202</name>
</gene>
<dbReference type="AlphaFoldDB" id="A0A6A6CQZ8"/>
<dbReference type="EMBL" id="ML993588">
    <property type="protein sequence ID" value="KAF2169501.1"/>
    <property type="molecule type" value="Genomic_DNA"/>
</dbReference>
<evidence type="ECO:0000256" key="2">
    <source>
        <dbReference type="ARBA" id="ARBA00011245"/>
    </source>
</evidence>
<dbReference type="GeneID" id="54563789"/>
<keyword evidence="3" id="KW-0560">Oxidoreductase</keyword>
<dbReference type="InterPro" id="IPR020843">
    <property type="entry name" value="ER"/>
</dbReference>
<protein>
    <recommendedName>
        <fullName evidence="4">Enoyl reductase (ER) domain-containing protein</fullName>
    </recommendedName>
</protein>
<feature type="domain" description="Enoyl reductase (ER)" evidence="4">
    <location>
        <begin position="19"/>
        <end position="337"/>
    </location>
</feature>
<evidence type="ECO:0000256" key="3">
    <source>
        <dbReference type="ARBA" id="ARBA00023002"/>
    </source>
</evidence>
<dbReference type="Proteomes" id="UP000799537">
    <property type="component" value="Unassembled WGS sequence"/>
</dbReference>
<accession>A0A6A6CQZ8</accession>
<comment type="subunit">
    <text evidence="2">Monomer.</text>
</comment>
<reference evidence="5" key="1">
    <citation type="journal article" date="2020" name="Stud. Mycol.">
        <title>101 Dothideomycetes genomes: a test case for predicting lifestyles and emergence of pathogens.</title>
        <authorList>
            <person name="Haridas S."/>
            <person name="Albert R."/>
            <person name="Binder M."/>
            <person name="Bloem J."/>
            <person name="Labutti K."/>
            <person name="Salamov A."/>
            <person name="Andreopoulos B."/>
            <person name="Baker S."/>
            <person name="Barry K."/>
            <person name="Bills G."/>
            <person name="Bluhm B."/>
            <person name="Cannon C."/>
            <person name="Castanera R."/>
            <person name="Culley D."/>
            <person name="Daum C."/>
            <person name="Ezra D."/>
            <person name="Gonzalez J."/>
            <person name="Henrissat B."/>
            <person name="Kuo A."/>
            <person name="Liang C."/>
            <person name="Lipzen A."/>
            <person name="Lutzoni F."/>
            <person name="Magnuson J."/>
            <person name="Mondo S."/>
            <person name="Nolan M."/>
            <person name="Ohm R."/>
            <person name="Pangilinan J."/>
            <person name="Park H.-J."/>
            <person name="Ramirez L."/>
            <person name="Alfaro M."/>
            <person name="Sun H."/>
            <person name="Tritt A."/>
            <person name="Yoshinaga Y."/>
            <person name="Zwiers L.-H."/>
            <person name="Turgeon B."/>
            <person name="Goodwin S."/>
            <person name="Spatafora J."/>
            <person name="Crous P."/>
            <person name="Grigoriev I."/>
        </authorList>
    </citation>
    <scope>NUCLEOTIDE SEQUENCE</scope>
    <source>
        <strain evidence="5">ATCC 36951</strain>
    </source>
</reference>
<dbReference type="InterPro" id="IPR036291">
    <property type="entry name" value="NAD(P)-bd_dom_sf"/>
</dbReference>
<dbReference type="SUPFAM" id="SSF51735">
    <property type="entry name" value="NAD(P)-binding Rossmann-fold domains"/>
    <property type="match status" value="1"/>
</dbReference>
<dbReference type="PANTHER" id="PTHR45348:SF3">
    <property type="entry name" value="ENOYL REDUCTASE (ER) DOMAIN-CONTAINING PROTEIN"/>
    <property type="match status" value="1"/>
</dbReference>
<dbReference type="GO" id="GO:0016651">
    <property type="term" value="F:oxidoreductase activity, acting on NAD(P)H"/>
    <property type="evidence" value="ECO:0007669"/>
    <property type="project" value="InterPro"/>
</dbReference>
<dbReference type="Pfam" id="PF13602">
    <property type="entry name" value="ADH_zinc_N_2"/>
    <property type="match status" value="1"/>
</dbReference>
<dbReference type="InterPro" id="IPR013154">
    <property type="entry name" value="ADH-like_N"/>
</dbReference>
<evidence type="ECO:0000256" key="1">
    <source>
        <dbReference type="ARBA" id="ARBA00008072"/>
    </source>
</evidence>
<keyword evidence="6" id="KW-1185">Reference proteome</keyword>
<dbReference type="OrthoDB" id="10257049at2759"/>